<dbReference type="EMBL" id="JACHEO010000015">
    <property type="protein sequence ID" value="MBB5348826.1"/>
    <property type="molecule type" value="Genomic_DNA"/>
</dbReference>
<dbReference type="Pfam" id="PF00158">
    <property type="entry name" value="Sigma54_activat"/>
    <property type="match status" value="1"/>
</dbReference>
<keyword evidence="2" id="KW-0067">ATP-binding</keyword>
<dbReference type="SMART" id="SM00382">
    <property type="entry name" value="AAA"/>
    <property type="match status" value="1"/>
</dbReference>
<feature type="domain" description="Sigma-54 factor interaction" evidence="4">
    <location>
        <begin position="183"/>
        <end position="350"/>
    </location>
</feature>
<reference evidence="5 6" key="1">
    <citation type="submission" date="2020-08" db="EMBL/GenBank/DDBJ databases">
        <title>Genomic Encyclopedia of Type Strains, Phase IV (KMG-IV): sequencing the most valuable type-strain genomes for metagenomic binning, comparative biology and taxonomic classification.</title>
        <authorList>
            <person name="Goeker M."/>
        </authorList>
    </citation>
    <scope>NUCLEOTIDE SEQUENCE [LARGE SCALE GENOMIC DNA]</scope>
    <source>
        <strain evidence="5 6">DSM 28570</strain>
    </source>
</reference>
<dbReference type="GO" id="GO:0005524">
    <property type="term" value="F:ATP binding"/>
    <property type="evidence" value="ECO:0007669"/>
    <property type="project" value="UniProtKB-KW"/>
</dbReference>
<evidence type="ECO:0000256" key="3">
    <source>
        <dbReference type="SAM" id="Coils"/>
    </source>
</evidence>
<organism evidence="5 6">
    <name type="scientific">Desulfoprunum benzoelyticum</name>
    <dbReference type="NCBI Taxonomy" id="1506996"/>
    <lineage>
        <taxon>Bacteria</taxon>
        <taxon>Pseudomonadati</taxon>
        <taxon>Thermodesulfobacteriota</taxon>
        <taxon>Desulfobulbia</taxon>
        <taxon>Desulfobulbales</taxon>
        <taxon>Desulfobulbaceae</taxon>
        <taxon>Desulfoprunum</taxon>
    </lineage>
</organism>
<dbReference type="InterPro" id="IPR003593">
    <property type="entry name" value="AAA+_ATPase"/>
</dbReference>
<keyword evidence="6" id="KW-1185">Reference proteome</keyword>
<dbReference type="PROSITE" id="PS50045">
    <property type="entry name" value="SIGMA54_INTERACT_4"/>
    <property type="match status" value="1"/>
</dbReference>
<evidence type="ECO:0000313" key="6">
    <source>
        <dbReference type="Proteomes" id="UP000539642"/>
    </source>
</evidence>
<dbReference type="RefSeq" id="WP_205240200.1">
    <property type="nucleotide sequence ID" value="NZ_JACHEO010000015.1"/>
</dbReference>
<accession>A0A840UVG2</accession>
<dbReference type="PANTHER" id="PTHR32071">
    <property type="entry name" value="TRANSCRIPTIONAL REGULATORY PROTEIN"/>
    <property type="match status" value="1"/>
</dbReference>
<name>A0A840UVG2_9BACT</name>
<dbReference type="GO" id="GO:0006355">
    <property type="term" value="P:regulation of DNA-templated transcription"/>
    <property type="evidence" value="ECO:0007669"/>
    <property type="project" value="InterPro"/>
</dbReference>
<dbReference type="Gene3D" id="3.40.50.300">
    <property type="entry name" value="P-loop containing nucleotide triphosphate hydrolases"/>
    <property type="match status" value="1"/>
</dbReference>
<dbReference type="Proteomes" id="UP000539642">
    <property type="component" value="Unassembled WGS sequence"/>
</dbReference>
<gene>
    <name evidence="5" type="ORF">HNQ81_002566</name>
</gene>
<proteinExistence type="predicted"/>
<evidence type="ECO:0000259" key="4">
    <source>
        <dbReference type="PROSITE" id="PS50045"/>
    </source>
</evidence>
<dbReference type="AlphaFoldDB" id="A0A840UVG2"/>
<dbReference type="FunFam" id="3.40.50.300:FF:000006">
    <property type="entry name" value="DNA-binding transcriptional regulator NtrC"/>
    <property type="match status" value="1"/>
</dbReference>
<sequence>MNEHQAVMNDTSQDIERLIHNQKSLLDVMPSMVMIIKEFDSIEYMNASATLFFGNLLKGESNNRLYTAEETINALLLLSRKGQTQKKPGEKLEEKINGHHVQYAIAPFIGYRGDRLSWLFIHDLTEEKNHIEELSLFHKSIETILTDKINELKESERIRQSLSQELNHLKDHLEKKEPVEGTMVGSSKSLRELRDMVSQVAKSDATILITGESGTGKELVANLIRETSNRCDKPFLKINCNAINDSLLESDLFGYEKGAFTGADNKRKGKFEVVDGGTIFLDEIGDISSRMQSAMLRVLQDGELIRVGGNTPVKVDVRIIAATNADLAKAVQAGTFRLDLYYRLNIINISDYH</sequence>
<evidence type="ECO:0000313" key="5">
    <source>
        <dbReference type="EMBL" id="MBB5348826.1"/>
    </source>
</evidence>
<keyword evidence="1" id="KW-0547">Nucleotide-binding</keyword>
<dbReference type="PROSITE" id="PS00675">
    <property type="entry name" value="SIGMA54_INTERACT_1"/>
    <property type="match status" value="1"/>
</dbReference>
<feature type="coiled-coil region" evidence="3">
    <location>
        <begin position="145"/>
        <end position="172"/>
    </location>
</feature>
<evidence type="ECO:0000256" key="1">
    <source>
        <dbReference type="ARBA" id="ARBA00022741"/>
    </source>
</evidence>
<dbReference type="SUPFAM" id="SSF52540">
    <property type="entry name" value="P-loop containing nucleoside triphosphate hydrolases"/>
    <property type="match status" value="1"/>
</dbReference>
<evidence type="ECO:0000256" key="2">
    <source>
        <dbReference type="ARBA" id="ARBA00022840"/>
    </source>
</evidence>
<dbReference type="InterPro" id="IPR002078">
    <property type="entry name" value="Sigma_54_int"/>
</dbReference>
<dbReference type="InterPro" id="IPR025662">
    <property type="entry name" value="Sigma_54_int_dom_ATP-bd_1"/>
</dbReference>
<dbReference type="PANTHER" id="PTHR32071:SF57">
    <property type="entry name" value="C4-DICARBOXYLATE TRANSPORT TRANSCRIPTIONAL REGULATORY PROTEIN DCTD"/>
    <property type="match status" value="1"/>
</dbReference>
<protein>
    <submittedName>
        <fullName evidence="5">Transcriptional regulator with GAF, ATPase, and Fis domain</fullName>
    </submittedName>
</protein>
<dbReference type="InterPro" id="IPR027417">
    <property type="entry name" value="P-loop_NTPase"/>
</dbReference>
<comment type="caution">
    <text evidence="5">The sequence shown here is derived from an EMBL/GenBank/DDBJ whole genome shotgun (WGS) entry which is preliminary data.</text>
</comment>
<keyword evidence="3" id="KW-0175">Coiled coil</keyword>
<dbReference type="CDD" id="cd00009">
    <property type="entry name" value="AAA"/>
    <property type="match status" value="1"/>
</dbReference>